<keyword evidence="4" id="KW-1185">Reference proteome</keyword>
<organism evidence="3 4">
    <name type="scientific">Psychroflexus salinarum</name>
    <dbReference type="NCBI Taxonomy" id="546024"/>
    <lineage>
        <taxon>Bacteria</taxon>
        <taxon>Pseudomonadati</taxon>
        <taxon>Bacteroidota</taxon>
        <taxon>Flavobacteriia</taxon>
        <taxon>Flavobacteriales</taxon>
        <taxon>Flavobacteriaceae</taxon>
        <taxon>Psychroflexus</taxon>
    </lineage>
</organism>
<protein>
    <submittedName>
        <fullName evidence="3">Thioredoxin family protein</fullName>
    </submittedName>
</protein>
<evidence type="ECO:0000256" key="2">
    <source>
        <dbReference type="SAM" id="SignalP"/>
    </source>
</evidence>
<dbReference type="InterPro" id="IPR051099">
    <property type="entry name" value="AGR/TXD"/>
</dbReference>
<reference evidence="4" key="1">
    <citation type="journal article" date="2019" name="Int. J. Syst. Evol. Microbiol.">
        <title>The Global Catalogue of Microorganisms (GCM) 10K type strain sequencing project: providing services to taxonomists for standard genome sequencing and annotation.</title>
        <authorList>
            <consortium name="The Broad Institute Genomics Platform"/>
            <consortium name="The Broad Institute Genome Sequencing Center for Infectious Disease"/>
            <person name="Wu L."/>
            <person name="Ma J."/>
        </authorList>
    </citation>
    <scope>NUCLEOTIDE SEQUENCE [LARGE SCALE GENOMIC DNA]</scope>
    <source>
        <strain evidence="4">CCUG 56752</strain>
    </source>
</reference>
<dbReference type="EMBL" id="JBHTIV010000010">
    <property type="protein sequence ID" value="MFD0932883.1"/>
    <property type="molecule type" value="Genomic_DNA"/>
</dbReference>
<dbReference type="Gene3D" id="3.40.30.10">
    <property type="entry name" value="Glutaredoxin"/>
    <property type="match status" value="1"/>
</dbReference>
<accession>A0ABW3GQS1</accession>
<name>A0ABW3GQS1_9FLAO</name>
<dbReference type="RefSeq" id="WP_379658191.1">
    <property type="nucleotide sequence ID" value="NZ_JBHTIV010000010.1"/>
</dbReference>
<proteinExistence type="predicted"/>
<dbReference type="InterPro" id="IPR036249">
    <property type="entry name" value="Thioredoxin-like_sf"/>
</dbReference>
<dbReference type="Proteomes" id="UP001597049">
    <property type="component" value="Unassembled WGS sequence"/>
</dbReference>
<dbReference type="Pfam" id="PF13899">
    <property type="entry name" value="Thioredoxin_7"/>
    <property type="match status" value="1"/>
</dbReference>
<evidence type="ECO:0000313" key="4">
    <source>
        <dbReference type="Proteomes" id="UP001597049"/>
    </source>
</evidence>
<keyword evidence="1 2" id="KW-0732">Signal</keyword>
<sequence length="143" mass="16672">MMKSIFISFCFLLNLVSTAQEWTHDLDHAKEVAQKEQKDILLVFSGSDWCAPCIKLDNQIWQSEAFKTYAKKHLVLVRADFPKRKNNQLPEEQQKKNNALAEQYNTYGYFPLVVLLNQKAEVLNKLGYKNLPPSDYIKAIYEK</sequence>
<evidence type="ECO:0000313" key="3">
    <source>
        <dbReference type="EMBL" id="MFD0932883.1"/>
    </source>
</evidence>
<evidence type="ECO:0000256" key="1">
    <source>
        <dbReference type="ARBA" id="ARBA00022729"/>
    </source>
</evidence>
<feature type="chain" id="PRO_5045654359" evidence="2">
    <location>
        <begin position="20"/>
        <end position="143"/>
    </location>
</feature>
<dbReference type="PANTHER" id="PTHR15337">
    <property type="entry name" value="ANTERIOR GRADIENT PROTEIN-RELATED"/>
    <property type="match status" value="1"/>
</dbReference>
<dbReference type="PANTHER" id="PTHR15337:SF11">
    <property type="entry name" value="THIOREDOXIN DOMAIN-CONTAINING PROTEIN"/>
    <property type="match status" value="1"/>
</dbReference>
<feature type="signal peptide" evidence="2">
    <location>
        <begin position="1"/>
        <end position="19"/>
    </location>
</feature>
<comment type="caution">
    <text evidence="3">The sequence shown here is derived from an EMBL/GenBank/DDBJ whole genome shotgun (WGS) entry which is preliminary data.</text>
</comment>
<gene>
    <name evidence="3" type="ORF">ACFQ0R_09785</name>
</gene>
<dbReference type="SUPFAM" id="SSF52833">
    <property type="entry name" value="Thioredoxin-like"/>
    <property type="match status" value="1"/>
</dbReference>